<proteinExistence type="predicted"/>
<protein>
    <submittedName>
        <fullName evidence="2">Uncharacterized protein</fullName>
    </submittedName>
</protein>
<organism evidence="2 6">
    <name type="scientific">Araneus ventricosus</name>
    <name type="common">Orbweaver spider</name>
    <name type="synonym">Epeira ventricosa</name>
    <dbReference type="NCBI Taxonomy" id="182803"/>
    <lineage>
        <taxon>Eukaryota</taxon>
        <taxon>Metazoa</taxon>
        <taxon>Ecdysozoa</taxon>
        <taxon>Arthropoda</taxon>
        <taxon>Chelicerata</taxon>
        <taxon>Arachnida</taxon>
        <taxon>Araneae</taxon>
        <taxon>Araneomorphae</taxon>
        <taxon>Entelegynae</taxon>
        <taxon>Araneoidea</taxon>
        <taxon>Araneidae</taxon>
        <taxon>Araneus</taxon>
    </lineage>
</organism>
<dbReference type="EMBL" id="BGPR01039486">
    <property type="protein sequence ID" value="GBO15449.1"/>
    <property type="molecule type" value="Genomic_DNA"/>
</dbReference>
<accession>A0A4Y2UTC8</accession>
<dbReference type="EMBL" id="BGPR01039484">
    <property type="protein sequence ID" value="GBO15444.1"/>
    <property type="molecule type" value="Genomic_DNA"/>
</dbReference>
<comment type="caution">
    <text evidence="2">The sequence shown here is derived from an EMBL/GenBank/DDBJ whole genome shotgun (WGS) entry which is preliminary data.</text>
</comment>
<evidence type="ECO:0000313" key="2">
    <source>
        <dbReference type="EMBL" id="GBO15442.1"/>
    </source>
</evidence>
<name>A0A4Y2UTC8_ARAVE</name>
<evidence type="ECO:0000313" key="5">
    <source>
        <dbReference type="EMBL" id="GBO15451.1"/>
    </source>
</evidence>
<dbReference type="EMBL" id="BGPR01039483">
    <property type="protein sequence ID" value="GBO15442.1"/>
    <property type="molecule type" value="Genomic_DNA"/>
</dbReference>
<dbReference type="EMBL" id="BGPR01039487">
    <property type="protein sequence ID" value="GBO15451.1"/>
    <property type="molecule type" value="Genomic_DNA"/>
</dbReference>
<keyword evidence="6" id="KW-1185">Reference proteome</keyword>
<evidence type="ECO:0000313" key="4">
    <source>
        <dbReference type="EMBL" id="GBO15449.1"/>
    </source>
</evidence>
<gene>
    <name evidence="5" type="ORF">AVEN_122570_1</name>
    <name evidence="2" type="ORF">AVEN_270437_1</name>
    <name evidence="3" type="ORF">AVEN_275519_1</name>
    <name evidence="4" type="ORF">AVEN_91651_1</name>
</gene>
<reference evidence="2 6" key="1">
    <citation type="journal article" date="2019" name="Sci. Rep.">
        <title>Orb-weaving spider Araneus ventricosus genome elucidates the spidroin gene catalogue.</title>
        <authorList>
            <person name="Kono N."/>
            <person name="Nakamura H."/>
            <person name="Ohtoshi R."/>
            <person name="Moran D.A.P."/>
            <person name="Shinohara A."/>
            <person name="Yoshida Y."/>
            <person name="Fujiwara M."/>
            <person name="Mori M."/>
            <person name="Tomita M."/>
            <person name="Arakawa K."/>
        </authorList>
    </citation>
    <scope>NUCLEOTIDE SEQUENCE [LARGE SCALE GENOMIC DNA]</scope>
</reference>
<feature type="region of interest" description="Disordered" evidence="1">
    <location>
        <begin position="1"/>
        <end position="25"/>
    </location>
</feature>
<dbReference type="Proteomes" id="UP000499080">
    <property type="component" value="Unassembled WGS sequence"/>
</dbReference>
<evidence type="ECO:0000256" key="1">
    <source>
        <dbReference type="SAM" id="MobiDB-lite"/>
    </source>
</evidence>
<evidence type="ECO:0000313" key="6">
    <source>
        <dbReference type="Proteomes" id="UP000499080"/>
    </source>
</evidence>
<dbReference type="AlphaFoldDB" id="A0A4Y2UTC8"/>
<evidence type="ECO:0000313" key="3">
    <source>
        <dbReference type="EMBL" id="GBO15444.1"/>
    </source>
</evidence>
<sequence length="116" mass="12860">MAQPLPKEVRTISDGGTQSPTINIPPGEASARLLIRVLVVTPRRKQAEVNKTAPLNEVGDLNKEKPKAGYTHSGFLIARKIYRVAHRKSSILGWLHTQRISDRAENLSRRSPKIGC</sequence>